<gene>
    <name evidence="2" type="ORF">RFI_16644</name>
</gene>
<proteinExistence type="predicted"/>
<dbReference type="EMBL" id="ASPP01012479">
    <property type="protein sequence ID" value="ETO20576.1"/>
    <property type="molecule type" value="Genomic_DNA"/>
</dbReference>
<organism evidence="2 3">
    <name type="scientific">Reticulomyxa filosa</name>
    <dbReference type="NCBI Taxonomy" id="46433"/>
    <lineage>
        <taxon>Eukaryota</taxon>
        <taxon>Sar</taxon>
        <taxon>Rhizaria</taxon>
        <taxon>Retaria</taxon>
        <taxon>Foraminifera</taxon>
        <taxon>Monothalamids</taxon>
        <taxon>Reticulomyxidae</taxon>
        <taxon>Reticulomyxa</taxon>
    </lineage>
</organism>
<keyword evidence="3" id="KW-1185">Reference proteome</keyword>
<feature type="compositionally biased region" description="Basic and acidic residues" evidence="1">
    <location>
        <begin position="58"/>
        <end position="73"/>
    </location>
</feature>
<feature type="region of interest" description="Disordered" evidence="1">
    <location>
        <begin position="54"/>
        <end position="74"/>
    </location>
</feature>
<dbReference type="Proteomes" id="UP000023152">
    <property type="component" value="Unassembled WGS sequence"/>
</dbReference>
<comment type="caution">
    <text evidence="2">The sequence shown here is derived from an EMBL/GenBank/DDBJ whole genome shotgun (WGS) entry which is preliminary data.</text>
</comment>
<dbReference type="AlphaFoldDB" id="X6N3C5"/>
<evidence type="ECO:0000256" key="1">
    <source>
        <dbReference type="SAM" id="MobiDB-lite"/>
    </source>
</evidence>
<reference evidence="2 3" key="1">
    <citation type="journal article" date="2013" name="Curr. Biol.">
        <title>The Genome of the Foraminiferan Reticulomyxa filosa.</title>
        <authorList>
            <person name="Glockner G."/>
            <person name="Hulsmann N."/>
            <person name="Schleicher M."/>
            <person name="Noegel A.A."/>
            <person name="Eichinger L."/>
            <person name="Gallinger C."/>
            <person name="Pawlowski J."/>
            <person name="Sierra R."/>
            <person name="Euteneuer U."/>
            <person name="Pillet L."/>
            <person name="Moustafa A."/>
            <person name="Platzer M."/>
            <person name="Groth M."/>
            <person name="Szafranski K."/>
            <person name="Schliwa M."/>
        </authorList>
    </citation>
    <scope>NUCLEOTIDE SEQUENCE [LARGE SCALE GENOMIC DNA]</scope>
</reference>
<evidence type="ECO:0000313" key="2">
    <source>
        <dbReference type="EMBL" id="ETO20576.1"/>
    </source>
</evidence>
<sequence length="235" mass="27043">MYACISWWANWVAKQIQCKLSGKCGTQQLIKVKFAMTGMVFAWKPKKMVSSVDITPTTKKEEKEHSKTSDDSNIKPSIAKKQKFRIHILKAKKKKTGHMLLFYVRQSEEHDKEKEKEEKEKEKEKEVKPKIQAPTEDFLGDFVVTSHVPNVLAPNDATWIANADRLCVRVVVKDDWLDEFAVDNKQFENGGLGEDGGQFEFGASDDNDFFDKNELQKDTKKEENVDNVTNLYSFK</sequence>
<evidence type="ECO:0000313" key="3">
    <source>
        <dbReference type="Proteomes" id="UP000023152"/>
    </source>
</evidence>
<protein>
    <submittedName>
        <fullName evidence="2">Uncharacterized protein</fullName>
    </submittedName>
</protein>
<accession>X6N3C5</accession>
<name>X6N3C5_RETFI</name>